<dbReference type="CDD" id="cd09274">
    <property type="entry name" value="RNase_HI_RT_Ty3"/>
    <property type="match status" value="1"/>
</dbReference>
<feature type="compositionally biased region" description="Polar residues" evidence="7">
    <location>
        <begin position="1018"/>
        <end position="1028"/>
    </location>
</feature>
<keyword evidence="3" id="KW-0540">Nuclease</keyword>
<dbReference type="InterPro" id="IPR041373">
    <property type="entry name" value="RT_RNaseH"/>
</dbReference>
<dbReference type="InterPro" id="IPR012337">
    <property type="entry name" value="RNaseH-like_sf"/>
</dbReference>
<dbReference type="Pfam" id="PF17917">
    <property type="entry name" value="RT_RNaseH"/>
    <property type="match status" value="1"/>
</dbReference>
<dbReference type="Pfam" id="PF17921">
    <property type="entry name" value="Integrase_H2C2"/>
    <property type="match status" value="1"/>
</dbReference>
<dbReference type="Gene3D" id="3.30.420.10">
    <property type="entry name" value="Ribonuclease H-like superfamily/Ribonuclease H"/>
    <property type="match status" value="1"/>
</dbReference>
<dbReference type="FunFam" id="3.30.70.270:FF:000020">
    <property type="entry name" value="Transposon Tf2-6 polyprotein-like Protein"/>
    <property type="match status" value="1"/>
</dbReference>
<sequence>MEEKAKSVCQPQRRLNPHMQEVVRAEVFKLLQAGIIYPISDSPWVSPTQVVPKKSGIYTVVSKMIREKKLLHVSLQVRGVCIDYRKLNVVTRKDHFSLPFIDQVLEKVSGHPFYCFLDGYSGRMPFGLCNAPATFQQCMLSIFSDMVERIVLGHIISKKGIEVDKAKVELIVKLPSPITVKGVRQFLGHAGFYRRFIKDFFKISKPLCELLVKDAKFVWDERYQKSFEQLKQFLTTVPIVRAPNWQLPFEVMCDASDFAIGVVLGQRDDGKPHVIYYASKTLNEEQRNYTTTEKELLAVVFALDKFRAYLVGSFIVVFTDHSALKYLLTKKDAKARLIRWILLLQEFNLQIKDKKRVENVVTDHLSRLAIEHNSHGLPINDDFPEESLMLLEYAPWYAHIANYLVTGEVPSEWKAQNRKHFFAKIHAYYWEEPFLFKYCSDQIIRKCIPEQEQQGILNHCHESACGGHFTSQKTAMKVLQSGFNWPSLFKYAHTMCKSCDRCQRLGKLTRRNQMPMNPILIVDLFDIWGIDFMGPFPMSFGNSYILVVVDYVSKWVEAIPCKHNDHRVVLKFLKENIFSRFGVPKAIISDGGTHFCNKPFETLLAKTAYKTILSMSPYRLVYGKACHLPVEVEYKAWWAIKKRMKRWHDQLISNKEFQNGQRVLLYDSRLHIFPGKLKSKWIGPFIIHQVHFNGVVELLNSNNTNTFKVNGHRLKPFMEPFNQDKEEAPVIPPSKGGVPYNPPQCRYETRRPPTTPRAIISHPKRSVRHRPAKKAKVLGPRESSAPPPQPQPPAIEFRIPFGMTAEAIIRRPMRYHLEHLMTLKDFFYPKVALDFYQSMTTRRVRNPNVNHFTIDGRHGILGARHIAEALHIPYEPISPANFKEWSHFSQRDIVRILSRGTSTRSFLLRKELSPGMLLVDVTLSTTQGALFQQMVVIRAHQDQLIAMQTQHIAILSQIQQHLGILPPPEHDMPGPSEVTAPSEEATPTEQAIPSEEATPIKQTMPHEETTTAEVETPIRSTQETTAEPSSPHDPPTTT</sequence>
<evidence type="ECO:0000256" key="5">
    <source>
        <dbReference type="ARBA" id="ARBA00022801"/>
    </source>
</evidence>
<keyword evidence="5" id="KW-0378">Hydrolase</keyword>
<evidence type="ECO:0000256" key="4">
    <source>
        <dbReference type="ARBA" id="ARBA00022759"/>
    </source>
</evidence>
<dbReference type="EMBL" id="AM485787">
    <property type="protein sequence ID" value="CAN79793.1"/>
    <property type="molecule type" value="Genomic_DNA"/>
</dbReference>
<dbReference type="InterPro" id="IPR043128">
    <property type="entry name" value="Rev_trsase/Diguanyl_cyclase"/>
</dbReference>
<evidence type="ECO:0000256" key="6">
    <source>
        <dbReference type="ARBA" id="ARBA00022918"/>
    </source>
</evidence>
<evidence type="ECO:0000256" key="2">
    <source>
        <dbReference type="ARBA" id="ARBA00022695"/>
    </source>
</evidence>
<keyword evidence="6" id="KW-0695">RNA-directed DNA polymerase</keyword>
<evidence type="ECO:0000259" key="8">
    <source>
        <dbReference type="PROSITE" id="PS50994"/>
    </source>
</evidence>
<dbReference type="Gene3D" id="1.10.340.70">
    <property type="match status" value="1"/>
</dbReference>
<accession>A5C891</accession>
<protein>
    <recommendedName>
        <fullName evidence="8">Integrase catalytic domain-containing protein</fullName>
    </recommendedName>
</protein>
<evidence type="ECO:0000313" key="9">
    <source>
        <dbReference type="EMBL" id="CAN79793.1"/>
    </source>
</evidence>
<feature type="region of interest" description="Disordered" evidence="7">
    <location>
        <begin position="964"/>
        <end position="1038"/>
    </location>
</feature>
<dbReference type="GO" id="GO:0015074">
    <property type="term" value="P:DNA integration"/>
    <property type="evidence" value="ECO:0007669"/>
    <property type="project" value="InterPro"/>
</dbReference>
<dbReference type="PANTHER" id="PTHR37984">
    <property type="entry name" value="PROTEIN CBG26694"/>
    <property type="match status" value="1"/>
</dbReference>
<feature type="region of interest" description="Disordered" evidence="7">
    <location>
        <begin position="728"/>
        <end position="794"/>
    </location>
</feature>
<dbReference type="PANTHER" id="PTHR37984:SF5">
    <property type="entry name" value="PROTEIN NYNRIN-LIKE"/>
    <property type="match status" value="1"/>
</dbReference>
<keyword evidence="4" id="KW-0255">Endonuclease</keyword>
<proteinExistence type="predicted"/>
<dbReference type="InterPro" id="IPR001584">
    <property type="entry name" value="Integrase_cat-core"/>
</dbReference>
<feature type="domain" description="Integrase catalytic" evidence="8">
    <location>
        <begin position="514"/>
        <end position="626"/>
    </location>
</feature>
<gene>
    <name evidence="9" type="ORF">VITISV_042524</name>
</gene>
<feature type="compositionally biased region" description="Basic residues" evidence="7">
    <location>
        <begin position="762"/>
        <end position="776"/>
    </location>
</feature>
<reference evidence="9" key="1">
    <citation type="journal article" date="2007" name="PLoS ONE">
        <title>The first genome sequence of an elite grapevine cultivar (Pinot noir Vitis vinifera L.): coping with a highly heterozygous genome.</title>
        <authorList>
            <person name="Velasco R."/>
            <person name="Zharkikh A."/>
            <person name="Troggio M."/>
            <person name="Cartwright D.A."/>
            <person name="Cestaro A."/>
            <person name="Pruss D."/>
            <person name="Pindo M."/>
            <person name="FitzGerald L.M."/>
            <person name="Vezzulli S."/>
            <person name="Reid J."/>
            <person name="Malacarne G."/>
            <person name="Iliev D."/>
            <person name="Coppola G."/>
            <person name="Wardell B."/>
            <person name="Micheletti D."/>
            <person name="Macalma T."/>
            <person name="Facci M."/>
            <person name="Mitchell J.T."/>
            <person name="Perazzolli M."/>
            <person name="Eldredge G."/>
            <person name="Gatto P."/>
            <person name="Oyzerski R."/>
            <person name="Moretto M."/>
            <person name="Gutin N."/>
            <person name="Stefanini M."/>
            <person name="Chen Y."/>
            <person name="Segala C."/>
            <person name="Davenport C."/>
            <person name="Dematte L."/>
            <person name="Mraz A."/>
            <person name="Battilana J."/>
            <person name="Stormo K."/>
            <person name="Costa F."/>
            <person name="Tao Q."/>
            <person name="Si-Ammour A."/>
            <person name="Harkins T."/>
            <person name="Lackey A."/>
            <person name="Perbost C."/>
            <person name="Taillon B."/>
            <person name="Stella A."/>
            <person name="Solovyev V."/>
            <person name="Fawcett J.A."/>
            <person name="Sterck L."/>
            <person name="Vandepoele K."/>
            <person name="Grando S.M."/>
            <person name="Toppo S."/>
            <person name="Moser C."/>
            <person name="Lanchbury J."/>
            <person name="Bogden R."/>
            <person name="Skolnick M."/>
            <person name="Sgaramella V."/>
            <person name="Bhatnagar S.K."/>
            <person name="Fontana P."/>
            <person name="Gutin A."/>
            <person name="Van de Peer Y."/>
            <person name="Salamini F."/>
            <person name="Viola R."/>
        </authorList>
    </citation>
    <scope>NUCLEOTIDE SEQUENCE</scope>
</reference>
<organism evidence="9">
    <name type="scientific">Vitis vinifera</name>
    <name type="common">Grape</name>
    <dbReference type="NCBI Taxonomy" id="29760"/>
    <lineage>
        <taxon>Eukaryota</taxon>
        <taxon>Viridiplantae</taxon>
        <taxon>Streptophyta</taxon>
        <taxon>Embryophyta</taxon>
        <taxon>Tracheophyta</taxon>
        <taxon>Spermatophyta</taxon>
        <taxon>Magnoliopsida</taxon>
        <taxon>eudicotyledons</taxon>
        <taxon>Gunneridae</taxon>
        <taxon>Pentapetalae</taxon>
        <taxon>rosids</taxon>
        <taxon>Vitales</taxon>
        <taxon>Vitaceae</taxon>
        <taxon>Viteae</taxon>
        <taxon>Vitis</taxon>
    </lineage>
</organism>
<evidence type="ECO:0000256" key="1">
    <source>
        <dbReference type="ARBA" id="ARBA00022679"/>
    </source>
</evidence>
<dbReference type="PROSITE" id="PS50994">
    <property type="entry name" value="INTEGRASE"/>
    <property type="match status" value="1"/>
</dbReference>
<dbReference type="Pfam" id="PF00665">
    <property type="entry name" value="rve"/>
    <property type="match status" value="1"/>
</dbReference>
<evidence type="ECO:0000256" key="7">
    <source>
        <dbReference type="SAM" id="MobiDB-lite"/>
    </source>
</evidence>
<dbReference type="SUPFAM" id="SSF56672">
    <property type="entry name" value="DNA/RNA polymerases"/>
    <property type="match status" value="1"/>
</dbReference>
<dbReference type="GO" id="GO:0016787">
    <property type="term" value="F:hydrolase activity"/>
    <property type="evidence" value="ECO:0007669"/>
    <property type="project" value="UniProtKB-KW"/>
</dbReference>
<dbReference type="GO" id="GO:0003964">
    <property type="term" value="F:RNA-directed DNA polymerase activity"/>
    <property type="evidence" value="ECO:0007669"/>
    <property type="project" value="UniProtKB-KW"/>
</dbReference>
<dbReference type="InterPro" id="IPR036397">
    <property type="entry name" value="RNaseH_sf"/>
</dbReference>
<evidence type="ECO:0000256" key="3">
    <source>
        <dbReference type="ARBA" id="ARBA00022722"/>
    </source>
</evidence>
<dbReference type="GO" id="GO:0003676">
    <property type="term" value="F:nucleic acid binding"/>
    <property type="evidence" value="ECO:0007669"/>
    <property type="project" value="InterPro"/>
</dbReference>
<dbReference type="Gene3D" id="3.30.70.270">
    <property type="match status" value="1"/>
</dbReference>
<dbReference type="AlphaFoldDB" id="A5C891"/>
<keyword evidence="2" id="KW-0548">Nucleotidyltransferase</keyword>
<name>A5C891_VITVI</name>
<dbReference type="InterPro" id="IPR041588">
    <property type="entry name" value="Integrase_H2C2"/>
</dbReference>
<dbReference type="InterPro" id="IPR043502">
    <property type="entry name" value="DNA/RNA_pol_sf"/>
</dbReference>
<keyword evidence="1" id="KW-0808">Transferase</keyword>
<dbReference type="GO" id="GO:0004519">
    <property type="term" value="F:endonuclease activity"/>
    <property type="evidence" value="ECO:0007669"/>
    <property type="project" value="UniProtKB-KW"/>
</dbReference>
<dbReference type="Gene3D" id="3.10.10.10">
    <property type="entry name" value="HIV Type 1 Reverse Transcriptase, subunit A, domain 1"/>
    <property type="match status" value="1"/>
</dbReference>
<dbReference type="SUPFAM" id="SSF53098">
    <property type="entry name" value="Ribonuclease H-like"/>
    <property type="match status" value="1"/>
</dbReference>
<dbReference type="FunFam" id="3.10.20.370:FF:000001">
    <property type="entry name" value="Retrovirus-related Pol polyprotein from transposon 17.6-like protein"/>
    <property type="match status" value="1"/>
</dbReference>
<dbReference type="CDD" id="cd01647">
    <property type="entry name" value="RT_LTR"/>
    <property type="match status" value="1"/>
</dbReference>
<dbReference type="InterPro" id="IPR050951">
    <property type="entry name" value="Retrovirus_Pol_polyprotein"/>
</dbReference>